<dbReference type="InterPro" id="IPR000109">
    <property type="entry name" value="POT_fam"/>
</dbReference>
<evidence type="ECO:0008006" key="12">
    <source>
        <dbReference type="Google" id="ProtNLM"/>
    </source>
</evidence>
<feature type="transmembrane region" description="Helical" evidence="9">
    <location>
        <begin position="375"/>
        <end position="395"/>
    </location>
</feature>
<dbReference type="GO" id="GO:0005886">
    <property type="term" value="C:plasma membrane"/>
    <property type="evidence" value="ECO:0007669"/>
    <property type="project" value="UniProtKB-ARBA"/>
</dbReference>
<evidence type="ECO:0000313" key="10">
    <source>
        <dbReference type="EMBL" id="TQB73002.1"/>
    </source>
</evidence>
<sequence length="572" mass="64298">MTTSFESELVEMPKSPASPTSDKGRVRISARSIRSSADHERPTEQEMHTLRRVSGQVPWTAYTIAFVELCERFSYYGTTVVFVNFIQQPRPEHSKTGAGFSGQSGALGMGQRMSTGLTTFNTFWCYLMPILGAWVADEFLGRLKTIQGSLFFALVGHVLILISSLPPVMAHPSGALTCFAIGLVIFGIGVGGFKSNIAPLIAEQYKETRFFIKTIPKTGERVIVDPAQTITRIFLYFYFVINVGALVGSIAMVYAEKYMGFWNKYQVTPPTGSVVGNAVRLWALALGAAWSWNPAELVRNCRSSYFWERVKPSRVQNKPPWMTFDDQWVEEVRRAFKACSVFLWYPVYFLAYGQMTNNLTSQAATLRLDGIPNDIILNLDPLALLILIPIMDYFIYPGIRKLGIRFTPIKRIFTGFMVATLSMASATVIQYYIYRKSPCGDHPSHCPKPTPISVWVQALPYVLVAFSEIFTSITGYEYAFTKAPRNMKSLVQSLYLFMNAISAAFGQALTPLSADPLLIWNYGFVTVLAFVGGVLFFITNYNLDKQEDVLNNIEASTYLGRRRSMRKEDPER</sequence>
<accession>A0A507QUN6</accession>
<dbReference type="AlphaFoldDB" id="A0A507QUN6"/>
<feature type="transmembrane region" description="Helical" evidence="9">
    <location>
        <begin position="494"/>
        <end position="513"/>
    </location>
</feature>
<dbReference type="Gene3D" id="1.20.1250.20">
    <property type="entry name" value="MFS general substrate transporter like domains"/>
    <property type="match status" value="1"/>
</dbReference>
<dbReference type="PANTHER" id="PTHR11654">
    <property type="entry name" value="OLIGOPEPTIDE TRANSPORTER-RELATED"/>
    <property type="match status" value="1"/>
</dbReference>
<feature type="transmembrane region" description="Helical" evidence="9">
    <location>
        <begin position="519"/>
        <end position="538"/>
    </location>
</feature>
<evidence type="ECO:0000256" key="8">
    <source>
        <dbReference type="SAM" id="MobiDB-lite"/>
    </source>
</evidence>
<keyword evidence="4 7" id="KW-0812">Transmembrane</keyword>
<evidence type="ECO:0000256" key="7">
    <source>
        <dbReference type="RuleBase" id="RU003755"/>
    </source>
</evidence>
<evidence type="ECO:0000256" key="1">
    <source>
        <dbReference type="ARBA" id="ARBA00004141"/>
    </source>
</evidence>
<feature type="transmembrane region" description="Helical" evidence="9">
    <location>
        <begin position="148"/>
        <end position="168"/>
    </location>
</feature>
<organism evidence="10 11">
    <name type="scientific">Monascus purpureus</name>
    <name type="common">Red mold</name>
    <name type="synonym">Monascus anka</name>
    <dbReference type="NCBI Taxonomy" id="5098"/>
    <lineage>
        <taxon>Eukaryota</taxon>
        <taxon>Fungi</taxon>
        <taxon>Dikarya</taxon>
        <taxon>Ascomycota</taxon>
        <taxon>Pezizomycotina</taxon>
        <taxon>Eurotiomycetes</taxon>
        <taxon>Eurotiomycetidae</taxon>
        <taxon>Eurotiales</taxon>
        <taxon>Aspergillaceae</taxon>
        <taxon>Monascus</taxon>
    </lineage>
</organism>
<dbReference type="InterPro" id="IPR036259">
    <property type="entry name" value="MFS_trans_sf"/>
</dbReference>
<feature type="transmembrane region" description="Helical" evidence="9">
    <location>
        <begin position="454"/>
        <end position="473"/>
    </location>
</feature>
<dbReference type="InterPro" id="IPR018456">
    <property type="entry name" value="PTR2_symporter_CS"/>
</dbReference>
<feature type="region of interest" description="Disordered" evidence="8">
    <location>
        <begin position="1"/>
        <end position="27"/>
    </location>
</feature>
<keyword evidence="11" id="KW-1185">Reference proteome</keyword>
<evidence type="ECO:0000313" key="11">
    <source>
        <dbReference type="Proteomes" id="UP000319663"/>
    </source>
</evidence>
<comment type="subcellular location">
    <subcellularLocation>
        <location evidence="1 7">Membrane</location>
        <topology evidence="1 7">Multi-pass membrane protein</topology>
    </subcellularLocation>
</comment>
<dbReference type="SUPFAM" id="SSF103473">
    <property type="entry name" value="MFS general substrate transporter"/>
    <property type="match status" value="1"/>
</dbReference>
<reference evidence="10 11" key="1">
    <citation type="submission" date="2019-06" db="EMBL/GenBank/DDBJ databases">
        <title>Wine fermentation using esterase from Monascus purpureus.</title>
        <authorList>
            <person name="Geng C."/>
            <person name="Zhang Y."/>
        </authorList>
    </citation>
    <scope>NUCLEOTIDE SEQUENCE [LARGE SCALE GENOMIC DNA]</scope>
    <source>
        <strain evidence="10">HQ1</strain>
    </source>
</reference>
<feature type="transmembrane region" description="Helical" evidence="9">
    <location>
        <begin position="117"/>
        <end position="136"/>
    </location>
</feature>
<evidence type="ECO:0000256" key="5">
    <source>
        <dbReference type="ARBA" id="ARBA00022989"/>
    </source>
</evidence>
<dbReference type="PROSITE" id="PS01023">
    <property type="entry name" value="PTR2_2"/>
    <property type="match status" value="1"/>
</dbReference>
<evidence type="ECO:0000256" key="2">
    <source>
        <dbReference type="ARBA" id="ARBA00005982"/>
    </source>
</evidence>
<feature type="transmembrane region" description="Helical" evidence="9">
    <location>
        <begin position="233"/>
        <end position="254"/>
    </location>
</feature>
<protein>
    <recommendedName>
        <fullName evidence="12">Peptide transporter ptr2</fullName>
    </recommendedName>
</protein>
<keyword evidence="5 9" id="KW-1133">Transmembrane helix</keyword>
<proteinExistence type="inferred from homology"/>
<name>A0A507QUN6_MONPU</name>
<comment type="caution">
    <text evidence="10">The sequence shown here is derived from an EMBL/GenBank/DDBJ whole genome shotgun (WGS) entry which is preliminary data.</text>
</comment>
<gene>
    <name evidence="10" type="ORF">MPDQ_006340</name>
</gene>
<evidence type="ECO:0000256" key="9">
    <source>
        <dbReference type="SAM" id="Phobius"/>
    </source>
</evidence>
<dbReference type="Proteomes" id="UP000319663">
    <property type="component" value="Unassembled WGS sequence"/>
</dbReference>
<dbReference type="GO" id="GO:0071916">
    <property type="term" value="F:dipeptide transmembrane transporter activity"/>
    <property type="evidence" value="ECO:0007669"/>
    <property type="project" value="UniProtKB-ARBA"/>
</dbReference>
<keyword evidence="6 9" id="KW-0472">Membrane</keyword>
<keyword evidence="3 7" id="KW-0813">Transport</keyword>
<comment type="similarity">
    <text evidence="2 7">Belongs to the major facilitator superfamily. Proton-dependent oligopeptide transporter (POT/PTR) (TC 2.A.17) family.</text>
</comment>
<feature type="transmembrane region" description="Helical" evidence="9">
    <location>
        <begin position="274"/>
        <end position="292"/>
    </location>
</feature>
<evidence type="ECO:0000256" key="6">
    <source>
        <dbReference type="ARBA" id="ARBA00023136"/>
    </source>
</evidence>
<dbReference type="Pfam" id="PF00854">
    <property type="entry name" value="PTR2"/>
    <property type="match status" value="1"/>
</dbReference>
<evidence type="ECO:0000256" key="4">
    <source>
        <dbReference type="ARBA" id="ARBA00022692"/>
    </source>
</evidence>
<dbReference type="FunFam" id="1.20.1250.20:FF:000085">
    <property type="entry name" value="MFS peptide transporter Ptr2"/>
    <property type="match status" value="1"/>
</dbReference>
<feature type="transmembrane region" description="Helical" evidence="9">
    <location>
        <begin position="335"/>
        <end position="355"/>
    </location>
</feature>
<feature type="transmembrane region" description="Helical" evidence="9">
    <location>
        <begin position="174"/>
        <end position="193"/>
    </location>
</feature>
<feature type="transmembrane region" description="Helical" evidence="9">
    <location>
        <begin position="416"/>
        <end position="434"/>
    </location>
</feature>
<dbReference type="EMBL" id="VIFY01000053">
    <property type="protein sequence ID" value="TQB73002.1"/>
    <property type="molecule type" value="Genomic_DNA"/>
</dbReference>
<evidence type="ECO:0000256" key="3">
    <source>
        <dbReference type="ARBA" id="ARBA00022448"/>
    </source>
</evidence>